<protein>
    <recommendedName>
        <fullName evidence="3">Lipoprotein</fullName>
    </recommendedName>
</protein>
<reference evidence="1 2" key="1">
    <citation type="submission" date="2019-02" db="EMBL/GenBank/DDBJ databases">
        <title>Hyunsoonleella sp., isolated from marine sediment.</title>
        <authorList>
            <person name="Liu B.-T."/>
        </authorList>
    </citation>
    <scope>NUCLEOTIDE SEQUENCE [LARGE SCALE GENOMIC DNA]</scope>
    <source>
        <strain evidence="1 2">T58</strain>
    </source>
</reference>
<proteinExistence type="predicted"/>
<gene>
    <name evidence="1" type="ORF">EYD45_16440</name>
</gene>
<keyword evidence="2" id="KW-1185">Reference proteome</keyword>
<dbReference type="AlphaFoldDB" id="A0A4Q9F973"/>
<dbReference type="RefSeq" id="WP_130965760.1">
    <property type="nucleotide sequence ID" value="NZ_SIRT01000021.1"/>
</dbReference>
<evidence type="ECO:0008006" key="3">
    <source>
        <dbReference type="Google" id="ProtNLM"/>
    </source>
</evidence>
<dbReference type="Proteomes" id="UP000291142">
    <property type="component" value="Unassembled WGS sequence"/>
</dbReference>
<dbReference type="EMBL" id="SIRT01000021">
    <property type="protein sequence ID" value="TBM98486.1"/>
    <property type="molecule type" value="Genomic_DNA"/>
</dbReference>
<dbReference type="OrthoDB" id="1427980at2"/>
<dbReference type="PROSITE" id="PS51257">
    <property type="entry name" value="PROKAR_LIPOPROTEIN"/>
    <property type="match status" value="1"/>
</dbReference>
<accession>A0A4Q9F973</accession>
<name>A0A4Q9F973_9FLAO</name>
<organism evidence="1 2">
    <name type="scientific">Hyunsoonleella flava</name>
    <dbReference type="NCBI Taxonomy" id="2527939"/>
    <lineage>
        <taxon>Bacteria</taxon>
        <taxon>Pseudomonadati</taxon>
        <taxon>Bacteroidota</taxon>
        <taxon>Flavobacteriia</taxon>
        <taxon>Flavobacteriales</taxon>
        <taxon>Flavobacteriaceae</taxon>
    </lineage>
</organism>
<sequence length="273" mass="32439">MKIFTFILTFVILLSCVDSKKPIQEQTKIDLELIDNIYIKKRLNETDSIRLNNKQTELFVTEWNNATSEGLYKMGPEFWIIVKLKNDSIRKFRSNKNLIKEKNDWTYSVSDSTLISSFWKPELIHISQTDQISELWNVLVFEKGGCLGGEQYISETEFKREEKPLVFNEMDWKNFSKNDKGKLTEFLITKLSDTTKTKVHTCPFFVATTGEMAVYSLQHIHNKNWFDFFEFKDYKDKEYKNATEQPQMWLQNILKNETDRKKIAELYKTELKK</sequence>
<evidence type="ECO:0000313" key="1">
    <source>
        <dbReference type="EMBL" id="TBM98486.1"/>
    </source>
</evidence>
<evidence type="ECO:0000313" key="2">
    <source>
        <dbReference type="Proteomes" id="UP000291142"/>
    </source>
</evidence>
<comment type="caution">
    <text evidence="1">The sequence shown here is derived from an EMBL/GenBank/DDBJ whole genome shotgun (WGS) entry which is preliminary data.</text>
</comment>